<evidence type="ECO:0000313" key="3">
    <source>
        <dbReference type="Proteomes" id="UP000016570"/>
    </source>
</evidence>
<dbReference type="EMBL" id="BATJ01000001">
    <property type="protein sequence ID" value="GAD65416.1"/>
    <property type="molecule type" value="Genomic_DNA"/>
</dbReference>
<dbReference type="Pfam" id="PF03009">
    <property type="entry name" value="GDPD"/>
    <property type="match status" value="1"/>
</dbReference>
<evidence type="ECO:0000313" key="2">
    <source>
        <dbReference type="EMBL" id="GAD65416.1"/>
    </source>
</evidence>
<accession>U2ZCI7</accession>
<reference evidence="2 3" key="1">
    <citation type="submission" date="2013-09" db="EMBL/GenBank/DDBJ databases">
        <title>Whole genome shotgun sequence of Vibrio proteolyticus NBRC 13287.</title>
        <authorList>
            <person name="Isaki S."/>
            <person name="Hosoyama A."/>
            <person name="Numata M."/>
            <person name="Hashimoto M."/>
            <person name="Hosoyama Y."/>
            <person name="Tsuchikane K."/>
            <person name="Noguchi M."/>
            <person name="Hirakata S."/>
            <person name="Ichikawa N."/>
            <person name="Ohji S."/>
            <person name="Yamazoe A."/>
            <person name="Fujita N."/>
        </authorList>
    </citation>
    <scope>NUCLEOTIDE SEQUENCE [LARGE SCALE GENOMIC DNA]</scope>
    <source>
        <strain evidence="2 3">NBRC 13287</strain>
    </source>
</reference>
<sequence>MSPIIVGHRGVAGHYPENTRVSVQAAIDMGLKWVEIDVQPTRDNVLIVCHDHTIDRCSNGKGRVDQYTLAELQQFDFGQWFSAQFAGEPVMTLAELLQLAAEHGLGLNIEVKVDRHDVASVAAQLKEQLDQGPLPQSQILLSSFSHGIIRELHQHCPGYRLGVLSERLSKKDWDVLREVNAFSCNLNYTWTSEKHIDELHQHGYQVWCYTVNRAEKFKHLDKVDAIFTDYPERLLTLGCASS</sequence>
<dbReference type="PROSITE" id="PS51704">
    <property type="entry name" value="GP_PDE"/>
    <property type="match status" value="1"/>
</dbReference>
<dbReference type="Gene3D" id="3.20.20.190">
    <property type="entry name" value="Phosphatidylinositol (PI) phosphodiesterase"/>
    <property type="match status" value="1"/>
</dbReference>
<dbReference type="eggNOG" id="COG0584">
    <property type="taxonomic scope" value="Bacteria"/>
</dbReference>
<comment type="caution">
    <text evidence="2">The sequence shown here is derived from an EMBL/GenBank/DDBJ whole genome shotgun (WGS) entry which is preliminary data.</text>
</comment>
<keyword evidence="3" id="KW-1185">Reference proteome</keyword>
<dbReference type="InterPro" id="IPR030395">
    <property type="entry name" value="GP_PDE_dom"/>
</dbReference>
<feature type="domain" description="GP-PDE" evidence="1">
    <location>
        <begin position="3"/>
        <end position="238"/>
    </location>
</feature>
<dbReference type="InterPro" id="IPR017946">
    <property type="entry name" value="PLC-like_Pdiesterase_TIM-brl"/>
</dbReference>
<proteinExistence type="predicted"/>
<dbReference type="CDD" id="cd08562">
    <property type="entry name" value="GDPD_EcUgpQ_like"/>
    <property type="match status" value="1"/>
</dbReference>
<dbReference type="RefSeq" id="WP_021703408.1">
    <property type="nucleotide sequence ID" value="NZ_BATJ01000001.1"/>
</dbReference>
<dbReference type="Proteomes" id="UP000016570">
    <property type="component" value="Unassembled WGS sequence"/>
</dbReference>
<dbReference type="GO" id="GO:0008081">
    <property type="term" value="F:phosphoric diester hydrolase activity"/>
    <property type="evidence" value="ECO:0007669"/>
    <property type="project" value="InterPro"/>
</dbReference>
<name>U2ZCI7_VIBPR</name>
<organism evidence="2 3">
    <name type="scientific">Vibrio proteolyticus NBRC 13287</name>
    <dbReference type="NCBI Taxonomy" id="1219065"/>
    <lineage>
        <taxon>Bacteria</taxon>
        <taxon>Pseudomonadati</taxon>
        <taxon>Pseudomonadota</taxon>
        <taxon>Gammaproteobacteria</taxon>
        <taxon>Vibrionales</taxon>
        <taxon>Vibrionaceae</taxon>
        <taxon>Vibrio</taxon>
    </lineage>
</organism>
<dbReference type="AlphaFoldDB" id="U2ZCI7"/>
<dbReference type="PANTHER" id="PTHR46211:SF1">
    <property type="entry name" value="GLYCEROPHOSPHODIESTER PHOSPHODIESTERASE, CYTOPLASMIC"/>
    <property type="match status" value="1"/>
</dbReference>
<evidence type="ECO:0000259" key="1">
    <source>
        <dbReference type="PROSITE" id="PS51704"/>
    </source>
</evidence>
<protein>
    <submittedName>
        <fullName evidence="2">Putative glycerophosphoryl diester phosphodiesterase</fullName>
    </submittedName>
</protein>
<dbReference type="PANTHER" id="PTHR46211">
    <property type="entry name" value="GLYCEROPHOSPHORYL DIESTER PHOSPHODIESTERASE"/>
    <property type="match status" value="1"/>
</dbReference>
<dbReference type="GO" id="GO:0006629">
    <property type="term" value="P:lipid metabolic process"/>
    <property type="evidence" value="ECO:0007669"/>
    <property type="project" value="InterPro"/>
</dbReference>
<dbReference type="STRING" id="1219065.VPR01S_01_01890"/>
<gene>
    <name evidence="2" type="ORF">VPR01S_01_01890</name>
</gene>
<dbReference type="SUPFAM" id="SSF51695">
    <property type="entry name" value="PLC-like phosphodiesterases"/>
    <property type="match status" value="1"/>
</dbReference>